<feature type="region of interest" description="Disordered" evidence="1">
    <location>
        <begin position="116"/>
        <end position="176"/>
    </location>
</feature>
<feature type="region of interest" description="Disordered" evidence="1">
    <location>
        <begin position="267"/>
        <end position="317"/>
    </location>
</feature>
<proteinExistence type="predicted"/>
<reference evidence="2" key="1">
    <citation type="submission" date="2021-02" db="EMBL/GenBank/DDBJ databases">
        <authorList>
            <person name="Dougan E. K."/>
            <person name="Rhodes N."/>
            <person name="Thang M."/>
            <person name="Chan C."/>
        </authorList>
    </citation>
    <scope>NUCLEOTIDE SEQUENCE</scope>
</reference>
<comment type="caution">
    <text evidence="2">The sequence shown here is derived from an EMBL/GenBank/DDBJ whole genome shotgun (WGS) entry which is preliminary data.</text>
</comment>
<feature type="compositionally biased region" description="Low complexity" evidence="1">
    <location>
        <begin position="268"/>
        <end position="298"/>
    </location>
</feature>
<dbReference type="EMBL" id="CAJNNV010024332">
    <property type="protein sequence ID" value="CAE8609494.1"/>
    <property type="molecule type" value="Genomic_DNA"/>
</dbReference>
<evidence type="ECO:0000256" key="1">
    <source>
        <dbReference type="SAM" id="MobiDB-lite"/>
    </source>
</evidence>
<feature type="region of interest" description="Disordered" evidence="1">
    <location>
        <begin position="771"/>
        <end position="815"/>
    </location>
</feature>
<name>A0A813F9L4_POLGL</name>
<dbReference type="AlphaFoldDB" id="A0A813F9L4"/>
<gene>
    <name evidence="2" type="ORF">PGLA1383_LOCUS27321</name>
</gene>
<dbReference type="OrthoDB" id="441215at2759"/>
<protein>
    <submittedName>
        <fullName evidence="2">Uncharacterized protein</fullName>
    </submittedName>
</protein>
<evidence type="ECO:0000313" key="2">
    <source>
        <dbReference type="EMBL" id="CAE8609494.1"/>
    </source>
</evidence>
<accession>A0A813F9L4</accession>
<keyword evidence="3" id="KW-1185">Reference proteome</keyword>
<feature type="compositionally biased region" description="Low complexity" evidence="1">
    <location>
        <begin position="130"/>
        <end position="165"/>
    </location>
</feature>
<feature type="compositionally biased region" description="Polar residues" evidence="1">
    <location>
        <begin position="785"/>
        <end position="815"/>
    </location>
</feature>
<organism evidence="2 3">
    <name type="scientific">Polarella glacialis</name>
    <name type="common">Dinoflagellate</name>
    <dbReference type="NCBI Taxonomy" id="89957"/>
    <lineage>
        <taxon>Eukaryota</taxon>
        <taxon>Sar</taxon>
        <taxon>Alveolata</taxon>
        <taxon>Dinophyceae</taxon>
        <taxon>Suessiales</taxon>
        <taxon>Suessiaceae</taxon>
        <taxon>Polarella</taxon>
    </lineage>
</organism>
<sequence length="815" mass="85725">MSEASTDVCVCVTWHVFACKCHARLHARCSFRVSASVSSPPTRGSEWFWQPAVMERPSTSGSEKKSCLLRLRGSELTDACAECARDIADAAEAGTQFLALDNWLRAFDGEPLPALAKAAAPQTDQAGSVPEAKAAPAGAEAASPSTTTAITPTPTPGQRSGSSGSPAEPPAKKQAVQVDLPRRFAKYKRLKEALELFASRFGEDAFATLLPKILSAAAELADGSLLAAQLPEPAPAPSTLCRPPKLRSLVGSEAFAAQAVAEVEKTLPASTPAENEAAAATDHADEAVSAAAVSSPAPGAGGPASGTAAEDSPAKVRGTEEVPDVMLVKLPAGQVRALLANALLLNVRGFSDLQRLYLSSAKAAPQKILCLLAFFHLAAGHDEDETRTLSYERLLITESQLTSFLPTPIYKSAEGVCPHQPDEMAGAESAEAASARLTESVIGASTTSAAAAMAVVIDVASAADSELAGRVGADPSAEAADAQGLPEAVVETQTMGPEKMPTVHFRSDFAGALGGSSAALILLSSPGIFGAIADVKTPPEEVLLWEMPELICLKMLLGNVPLSKQEMFVVRGARRVNCCATDGPMLSWSCQSELGGAIDVAAIDVSRFVDDRRFSVEALRQDAAKWAASFRQLRQLGHATVTVTHPHMLGMDRHLVYALQLLGAEHASASSDTALTLHYSLNEDGYATGSVAAAELGASQKKEAAHFQALTGRMSRTAWHSGDLLRLLAVFPLSRARDSEKFHAFWTRRLRDAALPESGRVGAEELGRIQHRQDELWPSPPQELPASSASQLVSPVHSSSATSQEPTLEQPTVEL</sequence>
<dbReference type="Proteomes" id="UP000654075">
    <property type="component" value="Unassembled WGS sequence"/>
</dbReference>
<evidence type="ECO:0000313" key="3">
    <source>
        <dbReference type="Proteomes" id="UP000654075"/>
    </source>
</evidence>